<feature type="transmembrane region" description="Helical" evidence="1">
    <location>
        <begin position="235"/>
        <end position="253"/>
    </location>
</feature>
<keyword evidence="1" id="KW-0812">Transmembrane</keyword>
<reference evidence="2 3" key="1">
    <citation type="submission" date="2020-11" db="EMBL/GenBank/DDBJ databases">
        <title>Genomic insight of Alicyclobacillus mali FL 18 reveals a new arsenic-resistant strain, with potential in environmental biotechnology.</title>
        <authorList>
            <person name="Fiorentino G."/>
            <person name="Gallo G."/>
            <person name="Aulitto M."/>
        </authorList>
    </citation>
    <scope>NUCLEOTIDE SEQUENCE [LARGE SCALE GENOMIC DNA]</scope>
    <source>
        <strain evidence="2 3">FL 18</strain>
    </source>
</reference>
<feature type="transmembrane region" description="Helical" evidence="1">
    <location>
        <begin position="273"/>
        <end position="293"/>
    </location>
</feature>
<feature type="transmembrane region" description="Helical" evidence="1">
    <location>
        <begin position="422"/>
        <end position="449"/>
    </location>
</feature>
<dbReference type="EMBL" id="JADPKZ010000046">
    <property type="protein sequence ID" value="MBF8378588.1"/>
    <property type="molecule type" value="Genomic_DNA"/>
</dbReference>
<gene>
    <name evidence="2" type="ORF">IW967_12055</name>
</gene>
<name>A0ABS0F5P8_9BACL</name>
<feature type="transmembrane region" description="Helical" evidence="1">
    <location>
        <begin position="211"/>
        <end position="230"/>
    </location>
</feature>
<comment type="caution">
    <text evidence="2">The sequence shown here is derived from an EMBL/GenBank/DDBJ whole genome shotgun (WGS) entry which is preliminary data.</text>
</comment>
<sequence>MGMSAEIERPFEGSGEDEIQQLHSLAYLVVSRQPHPRNVLEVAVHLEDSGYGNEAARALGFRDVFHLAEAVWERIPLCQTPEEIEKPSPIGWFRKAAEQYFRGVGYTAPWMMSVLMLFITRVALWSSLSASQEVATAVSLAFFTATVCAGAVSQVFALRALFYLGQNNWILFRWIATRAIVHGSAVSALVIALVFRFAIAPAYGPAYGNLFLEYALAIYLFQIALAPLYLLRRILGLAVTTAIALVITWFAIWNIERVNSGAYFGQAVQQAQILGLVIAGAGALIGVYSYAVLRSRRQLRRLLPEEIGDGPHDRAVRRAPIRVQIPRFLPVWRQLWPYALYGMGYFCMLFVDRIVAGVHFGALQGVHHYVYPPTYELTTDLATLELFPMMGFVFYFMTELSDRFLGWMMRYRVTESEGFHRTLLRFFITRVALLAVIGIAVGLAAPPVLLHLPATLIAPILVAGPPYQWALHLAALTYGVLPVGLFASQFLFFWGVRFASALAVWAGTLCGGLVAAMTVNGSDAYAVFGMVTAICVFAAVTVIVGIRTARRGDLQLYATY</sequence>
<protein>
    <recommendedName>
        <fullName evidence="4">ABC-2 type transport system permease protein</fullName>
    </recommendedName>
</protein>
<keyword evidence="1" id="KW-1133">Transmembrane helix</keyword>
<feature type="transmembrane region" description="Helical" evidence="1">
    <location>
        <begin position="469"/>
        <end position="494"/>
    </location>
</feature>
<feature type="transmembrane region" description="Helical" evidence="1">
    <location>
        <begin position="381"/>
        <end position="401"/>
    </location>
</feature>
<proteinExistence type="predicted"/>
<evidence type="ECO:0000313" key="3">
    <source>
        <dbReference type="Proteomes" id="UP000642910"/>
    </source>
</evidence>
<evidence type="ECO:0000313" key="2">
    <source>
        <dbReference type="EMBL" id="MBF8378588.1"/>
    </source>
</evidence>
<evidence type="ECO:0008006" key="4">
    <source>
        <dbReference type="Google" id="ProtNLM"/>
    </source>
</evidence>
<feature type="transmembrane region" description="Helical" evidence="1">
    <location>
        <begin position="179"/>
        <end position="199"/>
    </location>
</feature>
<keyword evidence="1" id="KW-0472">Membrane</keyword>
<feature type="transmembrane region" description="Helical" evidence="1">
    <location>
        <begin position="134"/>
        <end position="158"/>
    </location>
</feature>
<feature type="transmembrane region" description="Helical" evidence="1">
    <location>
        <begin position="104"/>
        <end position="128"/>
    </location>
</feature>
<accession>A0ABS0F5P8</accession>
<keyword evidence="3" id="KW-1185">Reference proteome</keyword>
<dbReference type="Proteomes" id="UP000642910">
    <property type="component" value="Unassembled WGS sequence"/>
</dbReference>
<feature type="transmembrane region" description="Helical" evidence="1">
    <location>
        <begin position="501"/>
        <end position="519"/>
    </location>
</feature>
<organism evidence="2 3">
    <name type="scientific">Alicyclobacillus mali</name>
    <name type="common">ex Roth et al. 2021</name>
    <dbReference type="NCBI Taxonomy" id="1123961"/>
    <lineage>
        <taxon>Bacteria</taxon>
        <taxon>Bacillati</taxon>
        <taxon>Bacillota</taxon>
        <taxon>Bacilli</taxon>
        <taxon>Bacillales</taxon>
        <taxon>Alicyclobacillaceae</taxon>
        <taxon>Alicyclobacillus</taxon>
    </lineage>
</organism>
<feature type="transmembrane region" description="Helical" evidence="1">
    <location>
        <begin position="525"/>
        <end position="546"/>
    </location>
</feature>
<evidence type="ECO:0000256" key="1">
    <source>
        <dbReference type="SAM" id="Phobius"/>
    </source>
</evidence>
<feature type="transmembrane region" description="Helical" evidence="1">
    <location>
        <begin position="338"/>
        <end position="361"/>
    </location>
</feature>